<sequence length="103" mass="11650">MLHLSAEMLAGSLGKNQSTYHAWVQRLQAQGYLHARPHYTTVTARDGQRVTVVNGTLYAIRVEPGHQAHLSYEDLTRSYRDLDADREAGRTAWKVMQQAAQLD</sequence>
<dbReference type="OrthoDB" id="71675at2"/>
<dbReference type="AlphaFoldDB" id="A0A2K3US15"/>
<proteinExistence type="predicted"/>
<keyword evidence="2" id="KW-1185">Reference proteome</keyword>
<name>A0A2K3US15_9DEIO</name>
<protein>
    <submittedName>
        <fullName evidence="1">Uncharacterized protein</fullName>
    </submittedName>
</protein>
<organism evidence="1 2">
    <name type="scientific">Deinococcus koreensis</name>
    <dbReference type="NCBI Taxonomy" id="2054903"/>
    <lineage>
        <taxon>Bacteria</taxon>
        <taxon>Thermotogati</taxon>
        <taxon>Deinococcota</taxon>
        <taxon>Deinococci</taxon>
        <taxon>Deinococcales</taxon>
        <taxon>Deinococcaceae</taxon>
        <taxon>Deinococcus</taxon>
    </lineage>
</organism>
<evidence type="ECO:0000313" key="1">
    <source>
        <dbReference type="EMBL" id="PNY79342.1"/>
    </source>
</evidence>
<accession>A0A2K3US15</accession>
<evidence type="ECO:0000313" key="2">
    <source>
        <dbReference type="Proteomes" id="UP000236379"/>
    </source>
</evidence>
<reference evidence="1 2" key="1">
    <citation type="submission" date="2018-01" db="EMBL/GenBank/DDBJ databases">
        <title>Deinococcus koreensis sp. nov., a radiation-resistant bacterium isolated from river water.</title>
        <authorList>
            <person name="Choi A."/>
        </authorList>
    </citation>
    <scope>NUCLEOTIDE SEQUENCE [LARGE SCALE GENOMIC DNA]</scope>
    <source>
        <strain evidence="1 2">SJW1-2</strain>
    </source>
</reference>
<gene>
    <name evidence="1" type="ORF">CVO96_19650</name>
</gene>
<dbReference type="Proteomes" id="UP000236379">
    <property type="component" value="Unassembled WGS sequence"/>
</dbReference>
<dbReference type="RefSeq" id="WP_103314169.1">
    <property type="nucleotide sequence ID" value="NZ_PPPD01000004.1"/>
</dbReference>
<comment type="caution">
    <text evidence="1">The sequence shown here is derived from an EMBL/GenBank/DDBJ whole genome shotgun (WGS) entry which is preliminary data.</text>
</comment>
<dbReference type="EMBL" id="PPPD01000004">
    <property type="protein sequence ID" value="PNY79342.1"/>
    <property type="molecule type" value="Genomic_DNA"/>
</dbReference>